<keyword evidence="5" id="KW-0472">Membrane</keyword>
<dbReference type="Proteomes" id="UP000825729">
    <property type="component" value="Unassembled WGS sequence"/>
</dbReference>
<name>A0AAV7EFS0_ARIFI</name>
<dbReference type="EMBL" id="JAINDJ010000005">
    <property type="protein sequence ID" value="KAG9446552.1"/>
    <property type="molecule type" value="Genomic_DNA"/>
</dbReference>
<evidence type="ECO:0000256" key="2">
    <source>
        <dbReference type="ARBA" id="ARBA00010282"/>
    </source>
</evidence>
<keyword evidence="4" id="KW-0934">Plastid</keyword>
<sequence>MAQSRAKPRKTRQKIQTHFKLKKKNEIQPPEKEREWKSINAEEIDKEGNNNKKLSHSNLEGRRLLLFLHFNRDSLILIVAAAAAVAVLLLSPRSALQLLGARGLPLHVSVVSPFVLHVSYFLLFSRVLRGIWLRNLRSFPCVEVGKSESGIGRGIGGMDCGSSSFVARRAAAAFSSSSSSSTSFLLPVSNPKERLSLPFRAQQRPRGFVSRPVKFAIPSFDEYPFRLPLRKRTSVARSAVTESPVVVTDLPRAKLQRLVEEFRSMPESIERVKRLLEYAALLPPLPDSDRVPHNRVMGCTAQVWVAAEMDPHGRMRFAADSDSEITKGFCFCLLWVLDGASPEEVLDLKTDDMADLNVGLPGRAHSRANTWHNVLISMQKRTKAIAAETEGKPPFEL</sequence>
<dbReference type="AlphaFoldDB" id="A0AAV7EFS0"/>
<evidence type="ECO:0000313" key="7">
    <source>
        <dbReference type="EMBL" id="KAG9446552.1"/>
    </source>
</evidence>
<protein>
    <recommendedName>
        <fullName evidence="6">Fe-S metabolism associated domain-containing protein</fullName>
    </recommendedName>
</protein>
<dbReference type="GO" id="GO:0009507">
    <property type="term" value="C:chloroplast"/>
    <property type="evidence" value="ECO:0007669"/>
    <property type="project" value="UniProtKB-SubCell"/>
</dbReference>
<organism evidence="7 8">
    <name type="scientific">Aristolochia fimbriata</name>
    <name type="common">White veined hardy Dutchman's pipe vine</name>
    <dbReference type="NCBI Taxonomy" id="158543"/>
    <lineage>
        <taxon>Eukaryota</taxon>
        <taxon>Viridiplantae</taxon>
        <taxon>Streptophyta</taxon>
        <taxon>Embryophyta</taxon>
        <taxon>Tracheophyta</taxon>
        <taxon>Spermatophyta</taxon>
        <taxon>Magnoliopsida</taxon>
        <taxon>Magnoliidae</taxon>
        <taxon>Piperales</taxon>
        <taxon>Aristolochiaceae</taxon>
        <taxon>Aristolochia</taxon>
    </lineage>
</organism>
<proteinExistence type="inferred from homology"/>
<dbReference type="Gene3D" id="3.90.1010.10">
    <property type="match status" value="1"/>
</dbReference>
<evidence type="ECO:0000256" key="5">
    <source>
        <dbReference type="SAM" id="Phobius"/>
    </source>
</evidence>
<evidence type="ECO:0000259" key="6">
    <source>
        <dbReference type="Pfam" id="PF02657"/>
    </source>
</evidence>
<feature type="transmembrane region" description="Helical" evidence="5">
    <location>
        <begin position="104"/>
        <end position="124"/>
    </location>
</feature>
<dbReference type="GO" id="GO:0008047">
    <property type="term" value="F:enzyme activator activity"/>
    <property type="evidence" value="ECO:0007669"/>
    <property type="project" value="UniProtKB-ARBA"/>
</dbReference>
<comment type="caution">
    <text evidence="7">The sequence shown here is derived from an EMBL/GenBank/DDBJ whole genome shotgun (WGS) entry which is preliminary data.</text>
</comment>
<comment type="similarity">
    <text evidence="2">Belongs to the SufE family.</text>
</comment>
<dbReference type="Pfam" id="PF02657">
    <property type="entry name" value="SufE"/>
    <property type="match status" value="1"/>
</dbReference>
<evidence type="ECO:0000256" key="1">
    <source>
        <dbReference type="ARBA" id="ARBA00004229"/>
    </source>
</evidence>
<keyword evidence="5" id="KW-1133">Transmembrane helix</keyword>
<reference evidence="7 8" key="1">
    <citation type="submission" date="2021-07" db="EMBL/GenBank/DDBJ databases">
        <title>The Aristolochia fimbriata genome: insights into angiosperm evolution, floral development and chemical biosynthesis.</title>
        <authorList>
            <person name="Jiao Y."/>
        </authorList>
    </citation>
    <scope>NUCLEOTIDE SEQUENCE [LARGE SCALE GENOMIC DNA]</scope>
    <source>
        <strain evidence="7">IBCAS-2021</strain>
        <tissue evidence="7">Leaf</tissue>
    </source>
</reference>
<dbReference type="SUPFAM" id="SSF82649">
    <property type="entry name" value="SufE/NifU"/>
    <property type="match status" value="1"/>
</dbReference>
<keyword evidence="8" id="KW-1185">Reference proteome</keyword>
<feature type="transmembrane region" description="Helical" evidence="5">
    <location>
        <begin position="74"/>
        <end position="92"/>
    </location>
</feature>
<evidence type="ECO:0000256" key="4">
    <source>
        <dbReference type="ARBA" id="ARBA00022640"/>
    </source>
</evidence>
<comment type="subcellular location">
    <subcellularLocation>
        <location evidence="1">Plastid</location>
        <location evidence="1">Chloroplast</location>
    </subcellularLocation>
</comment>
<dbReference type="InterPro" id="IPR003808">
    <property type="entry name" value="Fe-S_metab-assoc_dom"/>
</dbReference>
<evidence type="ECO:0000313" key="8">
    <source>
        <dbReference type="Proteomes" id="UP000825729"/>
    </source>
</evidence>
<dbReference type="FunFam" id="3.90.1010.10:FF:000010">
    <property type="entry name" value="Quinolinate synthase, chloroplastic"/>
    <property type="match status" value="1"/>
</dbReference>
<keyword evidence="3" id="KW-0150">Chloroplast</keyword>
<feature type="domain" description="Fe-S metabolism associated" evidence="6">
    <location>
        <begin position="259"/>
        <end position="380"/>
    </location>
</feature>
<evidence type="ECO:0000256" key="3">
    <source>
        <dbReference type="ARBA" id="ARBA00022528"/>
    </source>
</evidence>
<dbReference type="PANTHER" id="PTHR43597">
    <property type="entry name" value="SULFUR ACCEPTOR PROTEIN CSDE"/>
    <property type="match status" value="1"/>
</dbReference>
<dbReference type="GO" id="GO:0016226">
    <property type="term" value="P:iron-sulfur cluster assembly"/>
    <property type="evidence" value="ECO:0007669"/>
    <property type="project" value="UniProtKB-ARBA"/>
</dbReference>
<dbReference type="GO" id="GO:0051176">
    <property type="term" value="P:positive regulation of sulfur metabolic process"/>
    <property type="evidence" value="ECO:0007669"/>
    <property type="project" value="UniProtKB-ARBA"/>
</dbReference>
<dbReference type="PANTHER" id="PTHR43597:SF5">
    <property type="entry name" value="SUFE-LIKE PROTEIN 2, CHLOROPLASTIC"/>
    <property type="match status" value="1"/>
</dbReference>
<keyword evidence="5" id="KW-0812">Transmembrane</keyword>
<gene>
    <name evidence="7" type="ORF">H6P81_012680</name>
</gene>
<accession>A0AAV7EFS0</accession>